<dbReference type="GO" id="GO:0004519">
    <property type="term" value="F:endonuclease activity"/>
    <property type="evidence" value="ECO:0007669"/>
    <property type="project" value="UniProtKB-KW"/>
</dbReference>
<feature type="chain" id="PRO_5036240765" evidence="10">
    <location>
        <begin position="27"/>
        <end position="420"/>
    </location>
</feature>
<reference evidence="14 16" key="1">
    <citation type="submission" date="2018-08" db="EMBL/GenBank/DDBJ databases">
        <title>The first complete genome of Treponema rectale (CHPAT), a commensal spirochete of the bovine rectum.</title>
        <authorList>
            <person name="Staton G.J."/>
            <person name="Clegg S.R."/>
            <person name="Carter S.D."/>
            <person name="Radford A.D."/>
            <person name="Darby A."/>
            <person name="Hall N."/>
            <person name="Birtles R.J."/>
            <person name="Evans N.J."/>
        </authorList>
    </citation>
    <scope>NUCLEOTIDE SEQUENCE [LARGE SCALE GENOMIC DNA]</scope>
    <source>
        <strain evidence="14 16">CHPA</strain>
    </source>
</reference>
<dbReference type="InterPro" id="IPR040255">
    <property type="entry name" value="Non-specific_endonuclease"/>
</dbReference>
<keyword evidence="3" id="KW-0540">Nuclease</keyword>
<evidence type="ECO:0000256" key="7">
    <source>
        <dbReference type="ARBA" id="ARBA00022842"/>
    </source>
</evidence>
<dbReference type="InterPro" id="IPR020821">
    <property type="entry name" value="ENPP1-3/EXOG-like_nuc-like"/>
</dbReference>
<dbReference type="RefSeq" id="WP_184651166.1">
    <property type="nucleotide sequence ID" value="NZ_JACHFR010000001.1"/>
</dbReference>
<dbReference type="GO" id="GO:0046872">
    <property type="term" value="F:metal ion binding"/>
    <property type="evidence" value="ECO:0007669"/>
    <property type="project" value="UniProtKB-KW"/>
</dbReference>
<evidence type="ECO:0000259" key="12">
    <source>
        <dbReference type="SMART" id="SM00892"/>
    </source>
</evidence>
<evidence type="ECO:0000256" key="8">
    <source>
        <dbReference type="PIRSR" id="PIRSR640255-1"/>
    </source>
</evidence>
<evidence type="ECO:0000259" key="11">
    <source>
        <dbReference type="SMART" id="SM00477"/>
    </source>
</evidence>
<dbReference type="Pfam" id="PF01223">
    <property type="entry name" value="Endonuclease_NS"/>
    <property type="match status" value="1"/>
</dbReference>
<dbReference type="KEGG" id="trc:DYE49_08805"/>
<evidence type="ECO:0000313" key="16">
    <source>
        <dbReference type="Proteomes" id="UP000593591"/>
    </source>
</evidence>
<evidence type="ECO:0000256" key="1">
    <source>
        <dbReference type="ARBA" id="ARBA00001946"/>
    </source>
</evidence>
<comment type="similarity">
    <text evidence="2">Belongs to the DNA/RNA non-specific endonuclease family.</text>
</comment>
<evidence type="ECO:0000256" key="2">
    <source>
        <dbReference type="ARBA" id="ARBA00010052"/>
    </source>
</evidence>
<proteinExistence type="inferred from homology"/>
<dbReference type="Proteomes" id="UP000578697">
    <property type="component" value="Unassembled WGS sequence"/>
</dbReference>
<dbReference type="PROSITE" id="PS01070">
    <property type="entry name" value="NUCLEASE_NON_SPEC"/>
    <property type="match status" value="1"/>
</dbReference>
<evidence type="ECO:0000313" key="15">
    <source>
        <dbReference type="Proteomes" id="UP000578697"/>
    </source>
</evidence>
<gene>
    <name evidence="14" type="ORF">DYE49_08805</name>
    <name evidence="13" type="ORF">HNP77_000061</name>
</gene>
<dbReference type="InterPro" id="IPR018524">
    <property type="entry name" value="DNA/RNA_endonuclease_AS"/>
</dbReference>
<dbReference type="SMART" id="SM00892">
    <property type="entry name" value="Endonuclease_NS"/>
    <property type="match status" value="1"/>
</dbReference>
<dbReference type="GO" id="GO:0016787">
    <property type="term" value="F:hydrolase activity"/>
    <property type="evidence" value="ECO:0007669"/>
    <property type="project" value="UniProtKB-KW"/>
</dbReference>
<dbReference type="EMBL" id="CP031517">
    <property type="protein sequence ID" value="QOS40553.1"/>
    <property type="molecule type" value="Genomic_DNA"/>
</dbReference>
<dbReference type="InterPro" id="IPR044925">
    <property type="entry name" value="His-Me_finger_sf"/>
</dbReference>
<dbReference type="InterPro" id="IPR044929">
    <property type="entry name" value="DNA/RNA_non-sp_Endonuclease_sf"/>
</dbReference>
<dbReference type="CDD" id="cd00091">
    <property type="entry name" value="NUC"/>
    <property type="match status" value="1"/>
</dbReference>
<keyword evidence="10" id="KW-0732">Signal</keyword>
<dbReference type="PANTHER" id="PTHR13966:SF5">
    <property type="entry name" value="ENDONUCLEASE G, MITOCHONDRIAL"/>
    <property type="match status" value="1"/>
</dbReference>
<dbReference type="SMART" id="SM00477">
    <property type="entry name" value="NUC"/>
    <property type="match status" value="1"/>
</dbReference>
<feature type="binding site" evidence="9">
    <location>
        <position position="165"/>
    </location>
    <ligand>
        <name>Mg(2+)</name>
        <dbReference type="ChEBI" id="CHEBI:18420"/>
        <note>catalytic</note>
    </ligand>
</feature>
<keyword evidence="5 13" id="KW-0255">Endonuclease</keyword>
<sequence>MKKSVNQKVFLFFSLSLIFMTGFYSCSQNSPDSKKQNTETGQKENTALYMGNPSSAEQNPEQKDNYLVIKNTFALSYNNSTRNPNWVSWHLCSSDMGSSGRNDADSFHEEENIPDTFNKNTASSYKGSGYDRGHMCPSADRTSDAQVNEETFTMANMVPQTNQNNGGTWASLESYCRNLAKSGKELYIISGPSGTGAANRNGIFRTEWNGINIPSYTWKVILVLTEGTDDIDRITKNTRTIAVKIPNNPSCLENTWDNYRVSIDSLEEETGFDFFSEIPDSVENVIESLTDSTAIDKNDLYSVYYPMPVKFYSGEEELIDSAEIPAGSKIRLSTYPENNWVRIYYSFEEFDTSSSPDESGYYPYIPEMIEQKNEAGANIETTANNSSITVSQNCTLWALSGYDKSSSCPEITKLVITCSH</sequence>
<evidence type="ECO:0000256" key="9">
    <source>
        <dbReference type="PIRSR" id="PIRSR640255-2"/>
    </source>
</evidence>
<protein>
    <submittedName>
        <fullName evidence="13">DNA/RNA endonuclease G (NUC1)</fullName>
    </submittedName>
    <submittedName>
        <fullName evidence="14">DNA/RNA non-specific endonuclease</fullName>
    </submittedName>
</protein>
<comment type="cofactor">
    <cofactor evidence="1">
        <name>Mg(2+)</name>
        <dbReference type="ChEBI" id="CHEBI:18420"/>
    </cofactor>
</comment>
<dbReference type="PANTHER" id="PTHR13966">
    <property type="entry name" value="ENDONUCLEASE RELATED"/>
    <property type="match status" value="1"/>
</dbReference>
<dbReference type="Gene3D" id="3.40.570.10">
    <property type="entry name" value="Extracellular Endonuclease, subunit A"/>
    <property type="match status" value="1"/>
</dbReference>
<keyword evidence="7" id="KW-0460">Magnesium</keyword>
<evidence type="ECO:0000256" key="10">
    <source>
        <dbReference type="SAM" id="SignalP"/>
    </source>
</evidence>
<dbReference type="EMBL" id="JACHFR010000001">
    <property type="protein sequence ID" value="MBB5217717.1"/>
    <property type="molecule type" value="Genomic_DNA"/>
</dbReference>
<feature type="signal peptide" evidence="10">
    <location>
        <begin position="1"/>
        <end position="26"/>
    </location>
</feature>
<keyword evidence="15" id="KW-1185">Reference proteome</keyword>
<dbReference type="SUPFAM" id="SSF54060">
    <property type="entry name" value="His-Me finger endonucleases"/>
    <property type="match status" value="1"/>
</dbReference>
<evidence type="ECO:0000313" key="13">
    <source>
        <dbReference type="EMBL" id="MBB5217717.1"/>
    </source>
</evidence>
<reference evidence="13 15" key="2">
    <citation type="submission" date="2020-08" db="EMBL/GenBank/DDBJ databases">
        <title>Genomic Encyclopedia of Type Strains, Phase IV (KMG-IV): sequencing the most valuable type-strain genomes for metagenomic binning, comparative biology and taxonomic classification.</title>
        <authorList>
            <person name="Goeker M."/>
        </authorList>
    </citation>
    <scope>NUCLEOTIDE SEQUENCE [LARGE SCALE GENOMIC DNA]</scope>
    <source>
        <strain evidence="13 15">DSM 103679</strain>
    </source>
</reference>
<feature type="active site" description="Proton acceptor" evidence="8">
    <location>
        <position position="134"/>
    </location>
</feature>
<evidence type="ECO:0000256" key="6">
    <source>
        <dbReference type="ARBA" id="ARBA00022801"/>
    </source>
</evidence>
<name>A0A840S7S9_9SPIR</name>
<evidence type="ECO:0000256" key="4">
    <source>
        <dbReference type="ARBA" id="ARBA00022723"/>
    </source>
</evidence>
<organism evidence="13 15">
    <name type="scientific">Treponema rectale</name>
    <dbReference type="NCBI Taxonomy" id="744512"/>
    <lineage>
        <taxon>Bacteria</taxon>
        <taxon>Pseudomonadati</taxon>
        <taxon>Spirochaetota</taxon>
        <taxon>Spirochaetia</taxon>
        <taxon>Spirochaetales</taxon>
        <taxon>Treponemataceae</taxon>
        <taxon>Treponema</taxon>
    </lineage>
</organism>
<dbReference type="PROSITE" id="PS51257">
    <property type="entry name" value="PROKAR_LIPOPROTEIN"/>
    <property type="match status" value="1"/>
</dbReference>
<evidence type="ECO:0000256" key="5">
    <source>
        <dbReference type="ARBA" id="ARBA00022759"/>
    </source>
</evidence>
<dbReference type="AlphaFoldDB" id="A0A840S7S9"/>
<dbReference type="Proteomes" id="UP000593591">
    <property type="component" value="Chromosome"/>
</dbReference>
<evidence type="ECO:0000256" key="3">
    <source>
        <dbReference type="ARBA" id="ARBA00022722"/>
    </source>
</evidence>
<feature type="domain" description="ENPP1-3/EXOG-like endonuclease/phosphodiesterase" evidence="11">
    <location>
        <begin position="70"/>
        <end position="281"/>
    </location>
</feature>
<keyword evidence="4 9" id="KW-0479">Metal-binding</keyword>
<dbReference type="InterPro" id="IPR001604">
    <property type="entry name" value="Endo_G_ENPP1-like_dom"/>
</dbReference>
<accession>A0A840S7S9</accession>
<dbReference type="GO" id="GO:0003676">
    <property type="term" value="F:nucleic acid binding"/>
    <property type="evidence" value="ECO:0007669"/>
    <property type="project" value="InterPro"/>
</dbReference>
<evidence type="ECO:0000313" key="14">
    <source>
        <dbReference type="EMBL" id="QOS40553.1"/>
    </source>
</evidence>
<feature type="domain" description="DNA/RNA non-specific endonuclease/pyrophosphatase/phosphodiesterase" evidence="12">
    <location>
        <begin position="69"/>
        <end position="281"/>
    </location>
</feature>
<keyword evidence="6" id="KW-0378">Hydrolase</keyword>